<protein>
    <recommendedName>
        <fullName evidence="3">Lipoprotein</fullName>
    </recommendedName>
</protein>
<sequence>MRALLALSVLIAGCTSSSLPTPDPQQAWVELDALPGHHLSAQRLDDQRVSDGRYFQLTPGAHELRMRYQYESQLGTDAFGEPRYVTCELRMRYDAFAAGQRYRLHARPLALKAQAWLYDGHNQVLARGEVLRCGPI</sequence>
<evidence type="ECO:0008006" key="3">
    <source>
        <dbReference type="Google" id="ProtNLM"/>
    </source>
</evidence>
<accession>A0ABR8TLV5</accession>
<evidence type="ECO:0000313" key="1">
    <source>
        <dbReference type="EMBL" id="MBD7976760.1"/>
    </source>
</evidence>
<gene>
    <name evidence="1" type="ORF">H9642_06095</name>
</gene>
<keyword evidence="2" id="KW-1185">Reference proteome</keyword>
<proteinExistence type="predicted"/>
<comment type="caution">
    <text evidence="1">The sequence shown here is derived from an EMBL/GenBank/DDBJ whole genome shotgun (WGS) entry which is preliminary data.</text>
</comment>
<evidence type="ECO:0000313" key="2">
    <source>
        <dbReference type="Proteomes" id="UP000611945"/>
    </source>
</evidence>
<reference evidence="1 2" key="1">
    <citation type="submission" date="2020-08" db="EMBL/GenBank/DDBJ databases">
        <title>A Genomic Blueprint of the Chicken Gut Microbiome.</title>
        <authorList>
            <person name="Gilroy R."/>
            <person name="Ravi A."/>
            <person name="Getino M."/>
            <person name="Pursley I."/>
            <person name="Horton D.L."/>
            <person name="Alikhan N.-F."/>
            <person name="Baker D."/>
            <person name="Gharbi K."/>
            <person name="Hall N."/>
            <person name="Watson M."/>
            <person name="Adriaenssens E.M."/>
            <person name="Foster-Nyarko E."/>
            <person name="Jarju S."/>
            <person name="Secka A."/>
            <person name="Antonio M."/>
            <person name="Oren A."/>
            <person name="Chaudhuri R."/>
            <person name="La Ragione R.M."/>
            <person name="Hildebrand F."/>
            <person name="Pallen M.J."/>
        </authorList>
    </citation>
    <scope>NUCLEOTIDE SEQUENCE [LARGE SCALE GENOMIC DNA]</scope>
    <source>
        <strain evidence="1 2">Sa2CUA2</strain>
    </source>
</reference>
<dbReference type="RefSeq" id="WP_251835538.1">
    <property type="nucleotide sequence ID" value="NZ_JACSQG010000002.1"/>
</dbReference>
<dbReference type="Proteomes" id="UP000611945">
    <property type="component" value="Unassembled WGS sequence"/>
</dbReference>
<dbReference type="EMBL" id="JACSQG010000002">
    <property type="protein sequence ID" value="MBD7976760.1"/>
    <property type="molecule type" value="Genomic_DNA"/>
</dbReference>
<organism evidence="1 2">
    <name type="scientific">Serpens gallinarum</name>
    <dbReference type="NCBI Taxonomy" id="2763075"/>
    <lineage>
        <taxon>Bacteria</taxon>
        <taxon>Pseudomonadati</taxon>
        <taxon>Pseudomonadota</taxon>
        <taxon>Gammaproteobacteria</taxon>
        <taxon>Pseudomonadales</taxon>
        <taxon>Pseudomonadaceae</taxon>
        <taxon>Pseudomonas</taxon>
    </lineage>
</organism>
<name>A0ABR8TLV5_9PSED</name>